<accession>A0A117LTP2</accession>
<gene>
    <name evidence="2" type="ORF">XD87_0478</name>
</gene>
<comment type="caution">
    <text evidence="2">The sequence shown here is derived from an EMBL/GenBank/DDBJ whole genome shotgun (WGS) entry which is preliminary data.</text>
</comment>
<dbReference type="InterPro" id="IPR013229">
    <property type="entry name" value="PEGA"/>
</dbReference>
<dbReference type="AlphaFoldDB" id="A0A117LTP2"/>
<reference evidence="3" key="1">
    <citation type="journal article" date="2015" name="MBio">
        <title>Genome-Resolved Metagenomic Analysis Reveals Roles for Candidate Phyla and Other Microbial Community Members in Biogeochemical Transformations in Oil Reservoirs.</title>
        <authorList>
            <person name="Hu P."/>
            <person name="Tom L."/>
            <person name="Singh A."/>
            <person name="Thomas B.C."/>
            <person name="Baker B.J."/>
            <person name="Piceno Y.M."/>
            <person name="Andersen G.L."/>
            <person name="Banfield J.F."/>
        </authorList>
    </citation>
    <scope>NUCLEOTIDE SEQUENCE [LARGE SCALE GENOMIC DNA]</scope>
</reference>
<sequence>TPTKIEDLPEGSYLVELQKVVEEEAFYKKHSFPVELTRNTSARIDLEIGPEDLLHGAILYYTPIRTTSDEGFLTVISGVNDSRVFIDGEFLKVSPVTNLGLRESQYEIKVLAPGHEEVKVPVLLRNNYVLNLKTFHFPIPVEFEPMDAEITEVTEDSHIEAPTEEEVIIEESGE</sequence>
<name>A0A117LTP2_9BACT</name>
<organism evidence="2 3">
    <name type="scientific">candidate division WS6 bacterium 36_33</name>
    <dbReference type="NCBI Taxonomy" id="1641388"/>
    <lineage>
        <taxon>Bacteria</taxon>
        <taxon>Candidatus Dojkabacteria</taxon>
    </lineage>
</organism>
<dbReference type="Proteomes" id="UP000053469">
    <property type="component" value="Unassembled WGS sequence"/>
</dbReference>
<proteinExistence type="predicted"/>
<evidence type="ECO:0000313" key="2">
    <source>
        <dbReference type="EMBL" id="KUK66804.1"/>
    </source>
</evidence>
<protein>
    <submittedName>
        <fullName evidence="2">WD40-domain containing protein</fullName>
    </submittedName>
</protein>
<evidence type="ECO:0000313" key="3">
    <source>
        <dbReference type="Proteomes" id="UP000053469"/>
    </source>
</evidence>
<feature type="domain" description="PEGA" evidence="1">
    <location>
        <begin position="72"/>
        <end position="133"/>
    </location>
</feature>
<evidence type="ECO:0000259" key="1">
    <source>
        <dbReference type="Pfam" id="PF08308"/>
    </source>
</evidence>
<dbReference type="Pfam" id="PF08308">
    <property type="entry name" value="PEGA"/>
    <property type="match status" value="1"/>
</dbReference>
<feature type="non-terminal residue" evidence="2">
    <location>
        <position position="1"/>
    </location>
</feature>
<dbReference type="EMBL" id="LGGI01000078">
    <property type="protein sequence ID" value="KUK66804.1"/>
    <property type="molecule type" value="Genomic_DNA"/>
</dbReference>